<organism evidence="3 4">
    <name type="scientific">Ferviditalea candida</name>
    <dbReference type="NCBI Taxonomy" id="3108399"/>
    <lineage>
        <taxon>Bacteria</taxon>
        <taxon>Bacillati</taxon>
        <taxon>Bacillota</taxon>
        <taxon>Bacilli</taxon>
        <taxon>Bacillales</taxon>
        <taxon>Paenibacillaceae</taxon>
        <taxon>Ferviditalea</taxon>
    </lineage>
</organism>
<comment type="caution">
    <text evidence="3">The sequence shown here is derived from an EMBL/GenBank/DDBJ whole genome shotgun (WGS) entry which is preliminary data.</text>
</comment>
<dbReference type="Proteomes" id="UP001310386">
    <property type="component" value="Unassembled WGS sequence"/>
</dbReference>
<keyword evidence="1" id="KW-1133">Transmembrane helix</keyword>
<feature type="transmembrane region" description="Helical" evidence="1">
    <location>
        <begin position="183"/>
        <end position="202"/>
    </location>
</feature>
<feature type="transmembrane region" description="Helical" evidence="1">
    <location>
        <begin position="222"/>
        <end position="240"/>
    </location>
</feature>
<keyword evidence="1" id="KW-0812">Transmembrane</keyword>
<keyword evidence="4" id="KW-1185">Reference proteome</keyword>
<reference evidence="3" key="1">
    <citation type="submission" date="2023-12" db="EMBL/GenBank/DDBJ databases">
        <title>Fervidustalea candida gen. nov., sp. nov., a novel member of the family Paenibacillaceae isolated from a geothermal area.</title>
        <authorList>
            <person name="Li W.-J."/>
            <person name="Jiao J.-Y."/>
            <person name="Chen Y."/>
        </authorList>
    </citation>
    <scope>NUCLEOTIDE SEQUENCE</scope>
    <source>
        <strain evidence="3">SYSU GA230002</strain>
    </source>
</reference>
<keyword evidence="1" id="KW-0472">Membrane</keyword>
<dbReference type="EMBL" id="JAYJLD010000016">
    <property type="protein sequence ID" value="MEB3102374.1"/>
    <property type="molecule type" value="Genomic_DNA"/>
</dbReference>
<gene>
    <name evidence="3" type="ORF">VF724_11950</name>
</gene>
<dbReference type="InterPro" id="IPR036034">
    <property type="entry name" value="PDZ_sf"/>
</dbReference>
<feature type="transmembrane region" description="Helical" evidence="1">
    <location>
        <begin position="252"/>
        <end position="269"/>
    </location>
</feature>
<proteinExistence type="predicted"/>
<evidence type="ECO:0000313" key="3">
    <source>
        <dbReference type="EMBL" id="MEB3102374.1"/>
    </source>
</evidence>
<evidence type="ECO:0000259" key="2">
    <source>
        <dbReference type="PROSITE" id="PS50106"/>
    </source>
</evidence>
<sequence>MDLNEISSKLLNAFIQLATQPFYYIGIAIVILQYRRQLRLERKLFHTKIHSSLGRALRTLLWGWAAGLAASILMAFIGVSISFDIVVILWVITFLLIFIRIRYLRLAYSAGLLGIAHSILMLLPDVHPAGFIGRLADAVREAHIPSLLLLVGFLQLIEALFIRYDGFQSAVPLFFEGKRGKIVGGYQMYRFWPVPLFLLVPAQTHQSMLLSSPIAGGDLWSAGWTLIALPAMIGFAEYTLTRLPREKALRSSKLLLIYGIAMLLSALLSDFWPPATILASIAVILLHELHAGISRRREHRSAPQFVHDERGLKVLAVIPGGPAERMGILPGEIIHKVNGIKVGAKEQLHKALQANPAFCRMEIINHENQSKFVSGAIFAGDHHQLGIVLCPDEQAGYYVSLRKISLISLIRMGTRESAGKMSGGVSS</sequence>
<evidence type="ECO:0000313" key="4">
    <source>
        <dbReference type="Proteomes" id="UP001310386"/>
    </source>
</evidence>
<dbReference type="PROSITE" id="PS50106">
    <property type="entry name" value="PDZ"/>
    <property type="match status" value="1"/>
</dbReference>
<accession>A0ABU5ZIV0</accession>
<protein>
    <submittedName>
        <fullName evidence="3">PDZ domain-containing protein</fullName>
    </submittedName>
</protein>
<dbReference type="InterPro" id="IPR001478">
    <property type="entry name" value="PDZ"/>
</dbReference>
<dbReference type="InterPro" id="IPR041489">
    <property type="entry name" value="PDZ_6"/>
</dbReference>
<dbReference type="SMART" id="SM00228">
    <property type="entry name" value="PDZ"/>
    <property type="match status" value="1"/>
</dbReference>
<dbReference type="Gene3D" id="2.30.42.10">
    <property type="match status" value="1"/>
</dbReference>
<dbReference type="SUPFAM" id="SSF50156">
    <property type="entry name" value="PDZ domain-like"/>
    <property type="match status" value="1"/>
</dbReference>
<feature type="transmembrane region" description="Helical" evidence="1">
    <location>
        <begin position="55"/>
        <end position="75"/>
    </location>
</feature>
<feature type="transmembrane region" description="Helical" evidence="1">
    <location>
        <begin position="13"/>
        <end position="34"/>
    </location>
</feature>
<feature type="domain" description="PDZ" evidence="2">
    <location>
        <begin position="292"/>
        <end position="367"/>
    </location>
</feature>
<feature type="transmembrane region" description="Helical" evidence="1">
    <location>
        <begin position="106"/>
        <end position="123"/>
    </location>
</feature>
<feature type="transmembrane region" description="Helical" evidence="1">
    <location>
        <begin position="81"/>
        <end position="99"/>
    </location>
</feature>
<name>A0ABU5ZIV0_9BACL</name>
<dbReference type="Pfam" id="PF17820">
    <property type="entry name" value="PDZ_6"/>
    <property type="match status" value="1"/>
</dbReference>
<evidence type="ECO:0000256" key="1">
    <source>
        <dbReference type="SAM" id="Phobius"/>
    </source>
</evidence>
<feature type="transmembrane region" description="Helical" evidence="1">
    <location>
        <begin position="143"/>
        <end position="162"/>
    </location>
</feature>